<organism evidence="7 8">
    <name type="scientific">Parasitella parasitica</name>
    <dbReference type="NCBI Taxonomy" id="35722"/>
    <lineage>
        <taxon>Eukaryota</taxon>
        <taxon>Fungi</taxon>
        <taxon>Fungi incertae sedis</taxon>
        <taxon>Mucoromycota</taxon>
        <taxon>Mucoromycotina</taxon>
        <taxon>Mucoromycetes</taxon>
        <taxon>Mucorales</taxon>
        <taxon>Mucorineae</taxon>
        <taxon>Mucoraceae</taxon>
        <taxon>Parasitella</taxon>
    </lineage>
</organism>
<dbReference type="STRING" id="35722.A0A0B7MZD4"/>
<dbReference type="Gene3D" id="2.40.160.50">
    <property type="entry name" value="membrane protein fhac: a member of the omp85/tpsb transporter family"/>
    <property type="match status" value="1"/>
</dbReference>
<evidence type="ECO:0000256" key="1">
    <source>
        <dbReference type="ARBA" id="ARBA00004374"/>
    </source>
</evidence>
<dbReference type="InterPro" id="IPR000184">
    <property type="entry name" value="Bac_surfAg_D15"/>
</dbReference>
<evidence type="ECO:0000313" key="7">
    <source>
        <dbReference type="EMBL" id="CEP08448.1"/>
    </source>
</evidence>
<evidence type="ECO:0000256" key="4">
    <source>
        <dbReference type="ARBA" id="ARBA00022692"/>
    </source>
</evidence>
<evidence type="ECO:0000259" key="6">
    <source>
        <dbReference type="Pfam" id="PF01103"/>
    </source>
</evidence>
<evidence type="ECO:0000313" key="8">
    <source>
        <dbReference type="Proteomes" id="UP000054107"/>
    </source>
</evidence>
<evidence type="ECO:0000256" key="2">
    <source>
        <dbReference type="ARBA" id="ARBA00010913"/>
    </source>
</evidence>
<gene>
    <name evidence="7" type="primary">PARPA_01767.1 scaffold 1479</name>
</gene>
<accession>A0A0B7MZD4</accession>
<feature type="domain" description="Bacterial surface antigen (D15)" evidence="6">
    <location>
        <begin position="145"/>
        <end position="478"/>
    </location>
</feature>
<dbReference type="PANTHER" id="PTHR12815:SF18">
    <property type="entry name" value="SORTING AND ASSEMBLY MACHINERY COMPONENT 50 HOMOLOG"/>
    <property type="match status" value="1"/>
</dbReference>
<proteinExistence type="inferred from homology"/>
<evidence type="ECO:0000256" key="5">
    <source>
        <dbReference type="ARBA" id="ARBA00023136"/>
    </source>
</evidence>
<keyword evidence="8" id="KW-1185">Reference proteome</keyword>
<keyword evidence="5" id="KW-0472">Membrane</keyword>
<sequence length="479" mass="52484">MEEAKLSSEEEQRQREYQTEASRRLFALLKQSAGSKAHVNAITILGTKQTRPGFLEKATKNVLEAKTYADVINNAQQVAEKLQRFDIYEGVQILLDTAADSDPLAPPDSINVIYQVKEKSRVFLKTGTEIGNNEGNMNGSITVRNVFGGAELLETVASFGTRNSSAFQFSLSKPVNASPDSKIDINAHRILCNNTLASSYEELARGAGLRYKTVSKFGYHELSYDMTWRSIDRVSPNASLSIRQQAGDSLKSSINHVFVRERRDDILLPSNGHYIRIAQELSGLFGLGNAHFFKTELESQYCKQFGGGHILLDKENNEFLGVHPGYVVSTSFRTGCLANLSNGDKVSTVSDRFLLGGPLSVRGFRNAGIGPRDYKDALGGNMYWAAGVSAIAPLPKLESKAVRAHVFLNAGTNIPWQSGAFSQDLKQALSQSPSISTGLGLIYRHSIARIELNYCVPLTAARGDQIKRGLQLGIGLNFL</sequence>
<protein>
    <recommendedName>
        <fullName evidence="6">Bacterial surface antigen (D15) domain-containing protein</fullName>
    </recommendedName>
</protein>
<dbReference type="Pfam" id="PF01103">
    <property type="entry name" value="Omp85"/>
    <property type="match status" value="1"/>
</dbReference>
<dbReference type="GO" id="GO:0005741">
    <property type="term" value="C:mitochondrial outer membrane"/>
    <property type="evidence" value="ECO:0007669"/>
    <property type="project" value="UniProtKB-SubCell"/>
</dbReference>
<dbReference type="PANTHER" id="PTHR12815">
    <property type="entry name" value="SORTING AND ASSEMBLY MACHINERY SAMM50 PROTEIN FAMILY MEMBER"/>
    <property type="match status" value="1"/>
</dbReference>
<dbReference type="GO" id="GO:0045040">
    <property type="term" value="P:protein insertion into mitochondrial outer membrane"/>
    <property type="evidence" value="ECO:0007669"/>
    <property type="project" value="TreeGrafter"/>
</dbReference>
<reference evidence="7 8" key="1">
    <citation type="submission" date="2014-09" db="EMBL/GenBank/DDBJ databases">
        <authorList>
            <person name="Ellenberger Sabrina"/>
        </authorList>
    </citation>
    <scope>NUCLEOTIDE SEQUENCE [LARGE SCALE GENOMIC DNA]</scope>
    <source>
        <strain evidence="7 8">CBS 412.66</strain>
    </source>
</reference>
<dbReference type="OrthoDB" id="1724197at2759"/>
<evidence type="ECO:0000256" key="3">
    <source>
        <dbReference type="ARBA" id="ARBA00022452"/>
    </source>
</evidence>
<comment type="similarity">
    <text evidence="2">Belongs to the SAM50/omp85 family.</text>
</comment>
<dbReference type="AlphaFoldDB" id="A0A0B7MZD4"/>
<keyword evidence="4" id="KW-0812">Transmembrane</keyword>
<dbReference type="Proteomes" id="UP000054107">
    <property type="component" value="Unassembled WGS sequence"/>
</dbReference>
<name>A0A0B7MZD4_9FUNG</name>
<dbReference type="EMBL" id="LN719513">
    <property type="protein sequence ID" value="CEP08448.1"/>
    <property type="molecule type" value="Genomic_DNA"/>
</dbReference>
<keyword evidence="3" id="KW-1134">Transmembrane beta strand</keyword>
<comment type="subcellular location">
    <subcellularLocation>
        <location evidence="1">Mitochondrion outer membrane</location>
        <topology evidence="1">Multi-pass membrane protein</topology>
    </subcellularLocation>
</comment>
<dbReference type="InterPro" id="IPR039910">
    <property type="entry name" value="D15-like"/>
</dbReference>